<sequence>MQDIPQELLLDFIQSRTSCRAFTAGPVSKEDLRRILDCALAASSGQGLQTWQFTAVTNPEKIRRLCAAVGKALGREGYDMYKPAAIILTSNEKESRFRAVDNACAMENIYLACTALGLGCVWINQLLDCFDDPAVRAILTEFGVPASHGIYGTAAIGRPVSAGGKKPRKGRAVIVE</sequence>
<reference evidence="5" key="1">
    <citation type="submission" date="2020-10" db="EMBL/GenBank/DDBJ databases">
        <authorList>
            <person name="Gilroy R."/>
        </authorList>
    </citation>
    <scope>NUCLEOTIDE SEQUENCE</scope>
    <source>
        <strain evidence="5">B3-4054</strain>
    </source>
</reference>
<dbReference type="PANTHER" id="PTHR23026">
    <property type="entry name" value="NADPH NITROREDUCTASE"/>
    <property type="match status" value="1"/>
</dbReference>
<accession>A0A9D9EKR5</accession>
<dbReference type="InterPro" id="IPR050627">
    <property type="entry name" value="Nitroreductase/BluB"/>
</dbReference>
<protein>
    <submittedName>
        <fullName evidence="5">Nitroreductase family protein</fullName>
    </submittedName>
</protein>
<dbReference type="Gene3D" id="3.40.109.10">
    <property type="entry name" value="NADH Oxidase"/>
    <property type="match status" value="1"/>
</dbReference>
<keyword evidence="1" id="KW-0285">Flavoprotein</keyword>
<feature type="domain" description="Nitroreductase" evidence="4">
    <location>
        <begin position="88"/>
        <end position="157"/>
    </location>
</feature>
<gene>
    <name evidence="5" type="ORF">IAA96_02220</name>
</gene>
<evidence type="ECO:0000256" key="3">
    <source>
        <dbReference type="ARBA" id="ARBA00023002"/>
    </source>
</evidence>
<evidence type="ECO:0000313" key="6">
    <source>
        <dbReference type="Proteomes" id="UP000823616"/>
    </source>
</evidence>
<name>A0A9D9EKR5_9SPIR</name>
<organism evidence="5 6">
    <name type="scientific">Candidatus Avitreponema avistercoris</name>
    <dbReference type="NCBI Taxonomy" id="2840705"/>
    <lineage>
        <taxon>Bacteria</taxon>
        <taxon>Pseudomonadati</taxon>
        <taxon>Spirochaetota</taxon>
        <taxon>Spirochaetia</taxon>
        <taxon>Spirochaetales</taxon>
        <taxon>Candidatus Avitreponema</taxon>
    </lineage>
</organism>
<dbReference type="Pfam" id="PF00881">
    <property type="entry name" value="Nitroreductase"/>
    <property type="match status" value="2"/>
</dbReference>
<feature type="domain" description="Nitroreductase" evidence="4">
    <location>
        <begin position="13"/>
        <end position="75"/>
    </location>
</feature>
<dbReference type="SUPFAM" id="SSF55469">
    <property type="entry name" value="FMN-dependent nitroreductase-like"/>
    <property type="match status" value="1"/>
</dbReference>
<evidence type="ECO:0000259" key="4">
    <source>
        <dbReference type="Pfam" id="PF00881"/>
    </source>
</evidence>
<keyword evidence="3" id="KW-0560">Oxidoreductase</keyword>
<dbReference type="InterPro" id="IPR029479">
    <property type="entry name" value="Nitroreductase"/>
</dbReference>
<dbReference type="InterPro" id="IPR000415">
    <property type="entry name" value="Nitroreductase-like"/>
</dbReference>
<proteinExistence type="predicted"/>
<reference evidence="5" key="2">
    <citation type="journal article" date="2021" name="PeerJ">
        <title>Extensive microbial diversity within the chicken gut microbiome revealed by metagenomics and culture.</title>
        <authorList>
            <person name="Gilroy R."/>
            <person name="Ravi A."/>
            <person name="Getino M."/>
            <person name="Pursley I."/>
            <person name="Horton D.L."/>
            <person name="Alikhan N.F."/>
            <person name="Baker D."/>
            <person name="Gharbi K."/>
            <person name="Hall N."/>
            <person name="Watson M."/>
            <person name="Adriaenssens E.M."/>
            <person name="Foster-Nyarko E."/>
            <person name="Jarju S."/>
            <person name="Secka A."/>
            <person name="Antonio M."/>
            <person name="Oren A."/>
            <person name="Chaudhuri R.R."/>
            <person name="La Ragione R."/>
            <person name="Hildebrand F."/>
            <person name="Pallen M.J."/>
        </authorList>
    </citation>
    <scope>NUCLEOTIDE SEQUENCE</scope>
    <source>
        <strain evidence="5">B3-4054</strain>
    </source>
</reference>
<evidence type="ECO:0000256" key="1">
    <source>
        <dbReference type="ARBA" id="ARBA00022630"/>
    </source>
</evidence>
<dbReference type="Proteomes" id="UP000823616">
    <property type="component" value="Unassembled WGS sequence"/>
</dbReference>
<keyword evidence="2" id="KW-0288">FMN</keyword>
<evidence type="ECO:0000256" key="2">
    <source>
        <dbReference type="ARBA" id="ARBA00022643"/>
    </source>
</evidence>
<dbReference type="PANTHER" id="PTHR23026:SF90">
    <property type="entry name" value="IODOTYROSINE DEIODINASE 1"/>
    <property type="match status" value="1"/>
</dbReference>
<evidence type="ECO:0000313" key="5">
    <source>
        <dbReference type="EMBL" id="MBO8449901.1"/>
    </source>
</evidence>
<dbReference type="GO" id="GO:0016491">
    <property type="term" value="F:oxidoreductase activity"/>
    <property type="evidence" value="ECO:0007669"/>
    <property type="project" value="UniProtKB-KW"/>
</dbReference>
<dbReference type="AlphaFoldDB" id="A0A9D9EKR5"/>
<comment type="caution">
    <text evidence="5">The sequence shown here is derived from an EMBL/GenBank/DDBJ whole genome shotgun (WGS) entry which is preliminary data.</text>
</comment>
<dbReference type="EMBL" id="JADIMS010000038">
    <property type="protein sequence ID" value="MBO8449901.1"/>
    <property type="molecule type" value="Genomic_DNA"/>
</dbReference>